<feature type="compositionally biased region" description="Acidic residues" evidence="1">
    <location>
        <begin position="215"/>
        <end position="226"/>
    </location>
</feature>
<name>A0A8K0GGG8_IGNLU</name>
<organism evidence="2 3">
    <name type="scientific">Ignelater luminosus</name>
    <name type="common">Cucubano</name>
    <name type="synonym">Pyrophorus luminosus</name>
    <dbReference type="NCBI Taxonomy" id="2038154"/>
    <lineage>
        <taxon>Eukaryota</taxon>
        <taxon>Metazoa</taxon>
        <taxon>Ecdysozoa</taxon>
        <taxon>Arthropoda</taxon>
        <taxon>Hexapoda</taxon>
        <taxon>Insecta</taxon>
        <taxon>Pterygota</taxon>
        <taxon>Neoptera</taxon>
        <taxon>Endopterygota</taxon>
        <taxon>Coleoptera</taxon>
        <taxon>Polyphaga</taxon>
        <taxon>Elateriformia</taxon>
        <taxon>Elateroidea</taxon>
        <taxon>Elateridae</taxon>
        <taxon>Agrypninae</taxon>
        <taxon>Pyrophorini</taxon>
        <taxon>Ignelater</taxon>
    </lineage>
</organism>
<dbReference type="AlphaFoldDB" id="A0A8K0GGG8"/>
<reference evidence="2" key="1">
    <citation type="submission" date="2019-08" db="EMBL/GenBank/DDBJ databases">
        <title>The genome of the North American firefly Photinus pyralis.</title>
        <authorList>
            <consortium name="Photinus pyralis genome working group"/>
            <person name="Fallon T.R."/>
            <person name="Sander Lower S.E."/>
            <person name="Weng J.-K."/>
        </authorList>
    </citation>
    <scope>NUCLEOTIDE SEQUENCE</scope>
    <source>
        <strain evidence="2">TRF0915ILg1</strain>
        <tissue evidence="2">Whole body</tissue>
    </source>
</reference>
<dbReference type="OrthoDB" id="6777095at2759"/>
<evidence type="ECO:0000313" key="3">
    <source>
        <dbReference type="Proteomes" id="UP000801492"/>
    </source>
</evidence>
<gene>
    <name evidence="2" type="ORF">ILUMI_07840</name>
</gene>
<keyword evidence="3" id="KW-1185">Reference proteome</keyword>
<dbReference type="Proteomes" id="UP000801492">
    <property type="component" value="Unassembled WGS sequence"/>
</dbReference>
<comment type="caution">
    <text evidence="2">The sequence shown here is derived from an EMBL/GenBank/DDBJ whole genome shotgun (WGS) entry which is preliminary data.</text>
</comment>
<dbReference type="EMBL" id="VTPC01003579">
    <property type="protein sequence ID" value="KAF2898336.1"/>
    <property type="molecule type" value="Genomic_DNA"/>
</dbReference>
<evidence type="ECO:0008006" key="4">
    <source>
        <dbReference type="Google" id="ProtNLM"/>
    </source>
</evidence>
<evidence type="ECO:0000313" key="2">
    <source>
        <dbReference type="EMBL" id="KAF2898336.1"/>
    </source>
</evidence>
<evidence type="ECO:0000256" key="1">
    <source>
        <dbReference type="SAM" id="MobiDB-lite"/>
    </source>
</evidence>
<sequence length="260" mass="29747">MGVEFLCDAKEENITSEFDSNDERREEDINKGVSNKYEQEQTCELRQSNRECKLPHWRPTMNKEIECLSKNKTWELVVEPENKNVLDAKWVYKKKLEKYKARCVNHSSKTIDDDGEFEVKFEIIFRNADRSGIMEYLAGLIDLTDMDNKLDKNNKPGDVKRNLIASFNTTGIVPFNPNQVQRKLSREESAEEEVKEDLEDESSDNDDVEGNIADDSSDEEASEICEEEVELCSNVVMVGGVNGEEIEVVGLKSTDVKKTT</sequence>
<feature type="compositionally biased region" description="Acidic residues" evidence="1">
    <location>
        <begin position="189"/>
        <end position="209"/>
    </location>
</feature>
<feature type="region of interest" description="Disordered" evidence="1">
    <location>
        <begin position="178"/>
        <end position="226"/>
    </location>
</feature>
<proteinExistence type="predicted"/>
<protein>
    <recommendedName>
        <fullName evidence="4">Reverse transcriptase Ty1/copia-type domain-containing protein</fullName>
    </recommendedName>
</protein>
<accession>A0A8K0GGG8</accession>